<dbReference type="Gene3D" id="2.60.120.260">
    <property type="entry name" value="Galactose-binding domain-like"/>
    <property type="match status" value="2"/>
</dbReference>
<reference evidence="2 3" key="1">
    <citation type="submission" date="2020-10" db="EMBL/GenBank/DDBJ databases">
        <authorList>
            <person name="Klimov P.B."/>
            <person name="Dyachkov S.M."/>
            <person name="Chetverikov P.E."/>
        </authorList>
    </citation>
    <scope>NUCLEOTIDE SEQUENCE [LARGE SCALE GENOMIC DNA]</scope>
    <source>
        <strain evidence="2">BMOC 18-1129-001#AD2665</strain>
        <tissue evidence="2">Entire mites</tissue>
    </source>
</reference>
<dbReference type="PANTHER" id="PTHR46306:SF1">
    <property type="entry name" value="BTB_POZ DOMAIN-CONTAINING PROTEIN 9"/>
    <property type="match status" value="1"/>
</dbReference>
<organism evidence="2 3">
    <name type="scientific">Fragariocoptes setiger</name>
    <dbReference type="NCBI Taxonomy" id="1670756"/>
    <lineage>
        <taxon>Eukaryota</taxon>
        <taxon>Metazoa</taxon>
        <taxon>Ecdysozoa</taxon>
        <taxon>Arthropoda</taxon>
        <taxon>Chelicerata</taxon>
        <taxon>Arachnida</taxon>
        <taxon>Acari</taxon>
        <taxon>Acariformes</taxon>
        <taxon>Trombidiformes</taxon>
        <taxon>Prostigmata</taxon>
        <taxon>Eupodina</taxon>
        <taxon>Eriophyoidea</taxon>
        <taxon>Phytoptidae</taxon>
        <taxon>Fragariocoptes</taxon>
    </lineage>
</organism>
<dbReference type="SMART" id="SM00225">
    <property type="entry name" value="BTB"/>
    <property type="match status" value="1"/>
</dbReference>
<dbReference type="PANTHER" id="PTHR46306">
    <property type="entry name" value="BTB/POZ DOMAIN-CONTAINING PROTEIN 9"/>
    <property type="match status" value="1"/>
</dbReference>
<dbReference type="InterPro" id="IPR052407">
    <property type="entry name" value="BTB_POZ_domain_cont_9"/>
</dbReference>
<dbReference type="InterPro" id="IPR000210">
    <property type="entry name" value="BTB/POZ_dom"/>
</dbReference>
<dbReference type="Gene3D" id="1.25.40.420">
    <property type="match status" value="1"/>
</dbReference>
<dbReference type="Proteomes" id="UP000825002">
    <property type="component" value="Unassembled WGS sequence"/>
</dbReference>
<dbReference type="InterPro" id="IPR000421">
    <property type="entry name" value="FA58C"/>
</dbReference>
<evidence type="ECO:0000313" key="2">
    <source>
        <dbReference type="EMBL" id="KAG9511355.1"/>
    </source>
</evidence>
<comment type="caution">
    <text evidence="2">The sequence shown here is derived from an EMBL/GenBank/DDBJ whole genome shotgun (WGS) entry which is preliminary data.</text>
</comment>
<evidence type="ECO:0000259" key="1">
    <source>
        <dbReference type="PROSITE" id="PS50097"/>
    </source>
</evidence>
<dbReference type="InterPro" id="IPR008979">
    <property type="entry name" value="Galactose-bd-like_sf"/>
</dbReference>
<accession>A0ABQ7SD63</accession>
<gene>
    <name evidence="2" type="primary">BTBD9</name>
    <name evidence="2" type="ORF">GZH46_00064</name>
</gene>
<sequence length="708" mass="81064">MLNDLDEFDGSNMKNIEHLDEFNLDISSLLGLPHMCDLTLVIEDQEINVNRDILAVRSQYFHALLFNGMRESRSSRIELPGTQLKPFKLLLQYIYSGRLNLEDLSSDDIADLLATSRTFCFNRLVSDICQYLRLHIDNTNIWSIYRLAKLFDLDQLLLSCDRFFDKNAEQILHQEEFLELGVDEVQSMVKRDSFFAPEPEILRAICKYFCKRGNGPSPEDGKIFRDLLSCVRLSLLKSSEIKQLFCEFGIPYYDFGHFVQPQTKLRRKTRATITYMASLIKHRSKRRKTSADGLDSCPSDSEDIFCLRTSTFPPINECDDERPCNVRGYLIYNRNVATREYNVDLQRGRQKKDMIDSSERNYTVRTCTNHTLGYSYPGARRECIQLAFGRPFIVNNIRMLLLDDGQRSFSYIIEVSTDGKNWSTIVDYSEYWCRSWQHLFFKERVVRYVRITGNRSSYYGTSASQMLLVYFECMYNTIDASMYAFESIDNGEGMLSPKSSVIAIENEHSISIARSPVSSSRVFRICGTSVRSKGTLSSLSAATASASVLAAEPAALVDTCNINNSTNAASQQTNANNHMHIRTDFARGSGFWIAPNKLTFQLAQPFKIDSFAFSLKQSNCRQTLSSYTVSISNDNDSGPWTVVKHVPRMSDELIVVTFEPQVVTFIKLKAVDVPTACQLYVSHIECPYRGVRNECNNIRNQTLKLRFR</sequence>
<protein>
    <submittedName>
        <fullName evidence="2">BTB/POZ domain-containing protein 9</fullName>
    </submittedName>
</protein>
<dbReference type="InterPro" id="IPR011705">
    <property type="entry name" value="BACK"/>
</dbReference>
<dbReference type="Pfam" id="PF07707">
    <property type="entry name" value="BACK"/>
    <property type="match status" value="1"/>
</dbReference>
<proteinExistence type="predicted"/>
<dbReference type="EMBL" id="JAIFTH010000007">
    <property type="protein sequence ID" value="KAG9511355.1"/>
    <property type="molecule type" value="Genomic_DNA"/>
</dbReference>
<dbReference type="PROSITE" id="PS50097">
    <property type="entry name" value="BTB"/>
    <property type="match status" value="1"/>
</dbReference>
<dbReference type="SMART" id="SM00875">
    <property type="entry name" value="BACK"/>
    <property type="match status" value="1"/>
</dbReference>
<dbReference type="Pfam" id="PF00754">
    <property type="entry name" value="F5_F8_type_C"/>
    <property type="match status" value="1"/>
</dbReference>
<dbReference type="SUPFAM" id="SSF49785">
    <property type="entry name" value="Galactose-binding domain-like"/>
    <property type="match status" value="2"/>
</dbReference>
<dbReference type="Pfam" id="PF00651">
    <property type="entry name" value="BTB"/>
    <property type="match status" value="1"/>
</dbReference>
<dbReference type="InterPro" id="IPR011333">
    <property type="entry name" value="SKP1/BTB/POZ_sf"/>
</dbReference>
<name>A0ABQ7SD63_9ACAR</name>
<dbReference type="Gene3D" id="3.30.710.10">
    <property type="entry name" value="Potassium Channel Kv1.1, Chain A"/>
    <property type="match status" value="1"/>
</dbReference>
<evidence type="ECO:0000313" key="3">
    <source>
        <dbReference type="Proteomes" id="UP000825002"/>
    </source>
</evidence>
<feature type="domain" description="BTB" evidence="1">
    <location>
        <begin position="36"/>
        <end position="103"/>
    </location>
</feature>
<dbReference type="SUPFAM" id="SSF54695">
    <property type="entry name" value="POZ domain"/>
    <property type="match status" value="1"/>
</dbReference>
<keyword evidence="3" id="KW-1185">Reference proteome</keyword>